<evidence type="ECO:0000259" key="3">
    <source>
        <dbReference type="Pfam" id="PF00850"/>
    </source>
</evidence>
<feature type="region of interest" description="Disordered" evidence="2">
    <location>
        <begin position="49"/>
        <end position="241"/>
    </location>
</feature>
<feature type="region of interest" description="Disordered" evidence="2">
    <location>
        <begin position="1013"/>
        <end position="1041"/>
    </location>
</feature>
<dbReference type="OrthoDB" id="424012at2759"/>
<dbReference type="PROSITE" id="PS50088">
    <property type="entry name" value="ANK_REPEAT"/>
    <property type="match status" value="3"/>
</dbReference>
<protein>
    <recommendedName>
        <fullName evidence="3">Histone deacetylase domain-containing protein</fullName>
    </recommendedName>
</protein>
<dbReference type="SMART" id="SM00248">
    <property type="entry name" value="ANK"/>
    <property type="match status" value="4"/>
</dbReference>
<keyword evidence="5" id="KW-1185">Reference proteome</keyword>
<feature type="compositionally biased region" description="Basic and acidic residues" evidence="2">
    <location>
        <begin position="220"/>
        <end position="232"/>
    </location>
</feature>
<dbReference type="CDD" id="cd11599">
    <property type="entry name" value="HDAC_classII_2"/>
    <property type="match status" value="1"/>
</dbReference>
<accession>A0A448Z0Y3</accession>
<evidence type="ECO:0000313" key="4">
    <source>
        <dbReference type="EMBL" id="VEU35664.1"/>
    </source>
</evidence>
<feature type="compositionally biased region" description="Acidic residues" evidence="2">
    <location>
        <begin position="51"/>
        <end position="65"/>
    </location>
</feature>
<feature type="compositionally biased region" description="Low complexity" evidence="2">
    <location>
        <begin position="1"/>
        <end position="10"/>
    </location>
</feature>
<feature type="region of interest" description="Disordered" evidence="2">
    <location>
        <begin position="1"/>
        <end position="22"/>
    </location>
</feature>
<dbReference type="Pfam" id="PF00850">
    <property type="entry name" value="Hist_deacetyl"/>
    <property type="match status" value="1"/>
</dbReference>
<reference evidence="4 5" key="1">
    <citation type="submission" date="2019-01" db="EMBL/GenBank/DDBJ databases">
        <authorList>
            <person name="Ferrante I. M."/>
        </authorList>
    </citation>
    <scope>NUCLEOTIDE SEQUENCE [LARGE SCALE GENOMIC DNA]</scope>
    <source>
        <strain evidence="4 5">B856</strain>
    </source>
</reference>
<dbReference type="Pfam" id="PF12796">
    <property type="entry name" value="Ank_2"/>
    <property type="match status" value="2"/>
</dbReference>
<dbReference type="AlphaFoldDB" id="A0A448Z0Y3"/>
<dbReference type="InterPro" id="IPR037138">
    <property type="entry name" value="His_deacetylse_dom_sf"/>
</dbReference>
<feature type="repeat" description="ANK" evidence="1">
    <location>
        <begin position="256"/>
        <end position="288"/>
    </location>
</feature>
<gene>
    <name evidence="4" type="ORF">PSNMU_V1.4_AUG-EV-PASAV3_0024090</name>
</gene>
<dbReference type="InterPro" id="IPR036770">
    <property type="entry name" value="Ankyrin_rpt-contain_sf"/>
</dbReference>
<dbReference type="SUPFAM" id="SSF48403">
    <property type="entry name" value="Ankyrin repeat"/>
    <property type="match status" value="1"/>
</dbReference>
<dbReference type="GO" id="GO:0040029">
    <property type="term" value="P:epigenetic regulation of gene expression"/>
    <property type="evidence" value="ECO:0007669"/>
    <property type="project" value="TreeGrafter"/>
</dbReference>
<dbReference type="InterPro" id="IPR023801">
    <property type="entry name" value="His_deacetylse_dom"/>
</dbReference>
<dbReference type="GO" id="GO:0004407">
    <property type="term" value="F:histone deacetylase activity"/>
    <property type="evidence" value="ECO:0007669"/>
    <property type="project" value="TreeGrafter"/>
</dbReference>
<proteinExistence type="predicted"/>
<dbReference type="PANTHER" id="PTHR10625:SF26">
    <property type="entry name" value="HISTONE DEACETYLASE DOMAIN-CONTAINING PROTEIN"/>
    <property type="match status" value="1"/>
</dbReference>
<evidence type="ECO:0000313" key="5">
    <source>
        <dbReference type="Proteomes" id="UP000291116"/>
    </source>
</evidence>
<evidence type="ECO:0000256" key="1">
    <source>
        <dbReference type="PROSITE-ProRule" id="PRU00023"/>
    </source>
</evidence>
<dbReference type="EMBL" id="CAACVS010000065">
    <property type="protein sequence ID" value="VEU35664.1"/>
    <property type="molecule type" value="Genomic_DNA"/>
</dbReference>
<dbReference type="PROSITE" id="PS50297">
    <property type="entry name" value="ANK_REP_REGION"/>
    <property type="match status" value="1"/>
</dbReference>
<feature type="compositionally biased region" description="Acidic residues" evidence="2">
    <location>
        <begin position="75"/>
        <end position="84"/>
    </location>
</feature>
<dbReference type="PANTHER" id="PTHR10625">
    <property type="entry name" value="HISTONE DEACETYLASE HDAC1-RELATED"/>
    <property type="match status" value="1"/>
</dbReference>
<keyword evidence="1" id="KW-0040">ANK repeat</keyword>
<dbReference type="Gene3D" id="1.25.40.20">
    <property type="entry name" value="Ankyrin repeat-containing domain"/>
    <property type="match status" value="2"/>
</dbReference>
<dbReference type="GO" id="GO:0000118">
    <property type="term" value="C:histone deacetylase complex"/>
    <property type="evidence" value="ECO:0007669"/>
    <property type="project" value="TreeGrafter"/>
</dbReference>
<dbReference type="Gene3D" id="3.40.800.20">
    <property type="entry name" value="Histone deacetylase domain"/>
    <property type="match status" value="1"/>
</dbReference>
<sequence>MVSLDGTGSSDDGDFALNQPGFESSARFPLHDCCEFEDADVLKNLIFVPVEGDDDSDSESEGGDYDDGKGHNTGDEEEEDDDSVLDNASASSSSSDENDSSAAAHAAAIGHSPQPILHGKISKEAPSSTEEEKKNSEKSSPANGLNEPPENETRGDKTSKSENQDKSTTHEEGNGETAADDPKNSSVGTASDENLGDDDDDGMDVENDETGTTNTATEGDVEKKPQEADYNHHKQSKPVKKRRYYCPHNLNERDEDENTPIHVAIHCQKLEHVKLLCKAGASLIKKSDGSPPIHVAISMGAIPKHREFAIECVRVLYKHEADLAAKDDALHTPLSLACMYNLPEIVSFILSTDVGSSTINARADRSQGRALHMAAKFDTVIANAKRTAVATKGHARVAHVHHPDGSVVNAMHQIPGFPGKQADRSTDVTSSIQNPTQETVTEILLNTPDIETDAQNSVGQTPLHVACARGNWNVVRLLLKKGASTAIADRRGFTPGQHAHKRGMPIPNDLLKTLGGPPSSGIIPPPRDLIVDPDNNTIVITHELCGLHRTCPPIRRGSNDEPPPENVRRLKVLVDKETGILRTGEFGRCKWENEGRRAALVDVLKCHEYSYVESISQMCSSIPDHPSAVANLDADTTMSRWSFEAALRAAGSVCEAVDKVVSGDHQNAFCVVRPPGHHAGPRGIVRCDNDPDGGSHGFCFLNNVAIGAAYARSMYRNEGIQKIAIVDFDVHHGNGTEEIVRQLVPTVEKAAIRTPFAVGELATQRYRPWLDETDIQNVFFASTHGYGARGLEFENTPSCGWFYPASGKSGISDAINNPTVVESPNLTDFLLSQTWTRMGDDAKGNCCKIINCGLSLPSRDAIPGMQRLEVRDTYRKKILPLLREFDPDIIFISAGFDAHKKDSMNFGYVGMVEDDYEWVTEQLVKLANTCCNGRIVSVLEGGYKIHGGIVSPFARSVASHVRALVDGGLSRELYDLQDGEWESQFERHLIDERERKRQQKLEKMRMLEAQSRRALYGDDNGVDGNGDDTHGRKRKRNSVDYRQLYEQMKKEGFAA</sequence>
<feature type="compositionally biased region" description="Basic and acidic residues" evidence="2">
    <location>
        <begin position="151"/>
        <end position="173"/>
    </location>
</feature>
<feature type="compositionally biased region" description="Acidic residues" evidence="2">
    <location>
        <begin position="194"/>
        <end position="209"/>
    </location>
</feature>
<feature type="repeat" description="ANK" evidence="1">
    <location>
        <begin position="458"/>
        <end position="490"/>
    </location>
</feature>
<name>A0A448Z0Y3_9STRA</name>
<organism evidence="4 5">
    <name type="scientific">Pseudo-nitzschia multistriata</name>
    <dbReference type="NCBI Taxonomy" id="183589"/>
    <lineage>
        <taxon>Eukaryota</taxon>
        <taxon>Sar</taxon>
        <taxon>Stramenopiles</taxon>
        <taxon>Ochrophyta</taxon>
        <taxon>Bacillariophyta</taxon>
        <taxon>Bacillariophyceae</taxon>
        <taxon>Bacillariophycidae</taxon>
        <taxon>Bacillariales</taxon>
        <taxon>Bacillariaceae</taxon>
        <taxon>Pseudo-nitzschia</taxon>
    </lineage>
</organism>
<feature type="domain" description="Histone deacetylase" evidence="3">
    <location>
        <begin position="564"/>
        <end position="946"/>
    </location>
</feature>
<dbReference type="InterPro" id="IPR023696">
    <property type="entry name" value="Ureohydrolase_dom_sf"/>
</dbReference>
<dbReference type="GO" id="GO:0005737">
    <property type="term" value="C:cytoplasm"/>
    <property type="evidence" value="ECO:0007669"/>
    <property type="project" value="TreeGrafter"/>
</dbReference>
<dbReference type="Proteomes" id="UP000291116">
    <property type="component" value="Unassembled WGS sequence"/>
</dbReference>
<evidence type="ECO:0000256" key="2">
    <source>
        <dbReference type="SAM" id="MobiDB-lite"/>
    </source>
</evidence>
<feature type="repeat" description="ANK" evidence="1">
    <location>
        <begin position="288"/>
        <end position="328"/>
    </location>
</feature>
<dbReference type="SUPFAM" id="SSF52768">
    <property type="entry name" value="Arginase/deacetylase"/>
    <property type="match status" value="1"/>
</dbReference>
<feature type="compositionally biased region" description="Low complexity" evidence="2">
    <location>
        <begin position="85"/>
        <end position="108"/>
    </location>
</feature>
<dbReference type="InterPro" id="IPR002110">
    <property type="entry name" value="Ankyrin_rpt"/>
</dbReference>